<evidence type="ECO:0000313" key="3">
    <source>
        <dbReference type="Proteomes" id="UP000092444"/>
    </source>
</evidence>
<evidence type="ECO:0000313" key="2">
    <source>
        <dbReference type="EnsemblMetazoa" id="GMOY000250-PA"/>
    </source>
</evidence>
<keyword evidence="1" id="KW-0472">Membrane</keyword>
<dbReference type="Proteomes" id="UP000092444">
    <property type="component" value="Unassembled WGS sequence"/>
</dbReference>
<accession>A0A1B0F9S7</accession>
<feature type="transmembrane region" description="Helical" evidence="1">
    <location>
        <begin position="32"/>
        <end position="54"/>
    </location>
</feature>
<evidence type="ECO:0000256" key="1">
    <source>
        <dbReference type="SAM" id="Phobius"/>
    </source>
</evidence>
<sequence>MRLQQQKYTIAEQHCNTLLQKIVNWNTYARTHIYSCINCVVIPVSAVVLVVEVVRNFMKSCQTRQRSNRHTNSPNDVQSLYSLNLYAYAEENTFIILCTNSTCIRRDMCIGIHIYILVSKHVPVGVGAVNDDAATTAVVSVIISFDTYCVCCYCHGRKIAQ</sequence>
<proteinExistence type="predicted"/>
<dbReference type="EnsemblMetazoa" id="GMOY000250-RA">
    <property type="protein sequence ID" value="GMOY000250-PA"/>
    <property type="gene ID" value="GMOY000250"/>
</dbReference>
<keyword evidence="1" id="KW-0812">Transmembrane</keyword>
<name>A0A1B0F9S7_GLOMM</name>
<dbReference type="VEuPathDB" id="VectorBase:GMOY000250"/>
<dbReference type="EMBL" id="CCAG010023502">
    <property type="status" value="NOT_ANNOTATED_CDS"/>
    <property type="molecule type" value="Genomic_DNA"/>
</dbReference>
<reference evidence="2" key="1">
    <citation type="submission" date="2020-05" db="UniProtKB">
        <authorList>
            <consortium name="EnsemblMetazoa"/>
        </authorList>
    </citation>
    <scope>IDENTIFICATION</scope>
    <source>
        <strain evidence="2">Yale</strain>
    </source>
</reference>
<dbReference type="AlphaFoldDB" id="A0A1B0F9S7"/>
<keyword evidence="3" id="KW-1185">Reference proteome</keyword>
<keyword evidence="1" id="KW-1133">Transmembrane helix</keyword>
<protein>
    <submittedName>
        <fullName evidence="2">Uncharacterized protein</fullName>
    </submittedName>
</protein>
<organism evidence="2 3">
    <name type="scientific">Glossina morsitans morsitans</name>
    <name type="common">Savannah tsetse fly</name>
    <dbReference type="NCBI Taxonomy" id="37546"/>
    <lineage>
        <taxon>Eukaryota</taxon>
        <taxon>Metazoa</taxon>
        <taxon>Ecdysozoa</taxon>
        <taxon>Arthropoda</taxon>
        <taxon>Hexapoda</taxon>
        <taxon>Insecta</taxon>
        <taxon>Pterygota</taxon>
        <taxon>Neoptera</taxon>
        <taxon>Endopterygota</taxon>
        <taxon>Diptera</taxon>
        <taxon>Brachycera</taxon>
        <taxon>Muscomorpha</taxon>
        <taxon>Hippoboscoidea</taxon>
        <taxon>Glossinidae</taxon>
        <taxon>Glossina</taxon>
    </lineage>
</organism>